<dbReference type="EMBL" id="FMAI01000014">
    <property type="protein sequence ID" value="SCB50084.1"/>
    <property type="molecule type" value="Genomic_DNA"/>
</dbReference>
<protein>
    <recommendedName>
        <fullName evidence="9">Modulator of FtsH protease</fullName>
    </recommendedName>
</protein>
<dbReference type="GO" id="GO:0005886">
    <property type="term" value="C:plasma membrane"/>
    <property type="evidence" value="ECO:0007669"/>
    <property type="project" value="TreeGrafter"/>
</dbReference>
<dbReference type="PANTHER" id="PTHR23291">
    <property type="entry name" value="BAX INHIBITOR-RELATED"/>
    <property type="match status" value="1"/>
</dbReference>
<feature type="transmembrane region" description="Helical" evidence="6">
    <location>
        <begin position="91"/>
        <end position="110"/>
    </location>
</feature>
<comment type="similarity">
    <text evidence="2 6">Belongs to the BI1 family.</text>
</comment>
<dbReference type="RefSeq" id="WP_091962808.1">
    <property type="nucleotide sequence ID" value="NZ_FMAI01000014.1"/>
</dbReference>
<dbReference type="InterPro" id="IPR006214">
    <property type="entry name" value="Bax_inhibitor_1-related"/>
</dbReference>
<keyword evidence="4 6" id="KW-1133">Transmembrane helix</keyword>
<evidence type="ECO:0000313" key="8">
    <source>
        <dbReference type="Proteomes" id="UP000199184"/>
    </source>
</evidence>
<proteinExistence type="inferred from homology"/>
<evidence type="ECO:0000256" key="5">
    <source>
        <dbReference type="ARBA" id="ARBA00023136"/>
    </source>
</evidence>
<feature type="transmembrane region" description="Helical" evidence="6">
    <location>
        <begin position="211"/>
        <end position="232"/>
    </location>
</feature>
<evidence type="ECO:0000256" key="2">
    <source>
        <dbReference type="ARBA" id="ARBA00010350"/>
    </source>
</evidence>
<feature type="transmembrane region" description="Helical" evidence="6">
    <location>
        <begin position="172"/>
        <end position="190"/>
    </location>
</feature>
<gene>
    <name evidence="7" type="ORF">GA0061098_101488</name>
</gene>
<dbReference type="AlphaFoldDB" id="A0A1C3XDN7"/>
<evidence type="ECO:0008006" key="9">
    <source>
        <dbReference type="Google" id="ProtNLM"/>
    </source>
</evidence>
<sequence>MSNFDQNLTAAETAGGAFAVDAGLHQYMLRIYAHMAAGVGLTAVVAWLTYQLTGPALLQSPLMWVFILAPLGLVFFIGSRINTLSVSTARLLFFLYAALVGVSLSTLFHIYTNSSIARVFFIAAASFGALSAFGYTTRRDLSGLGTFLFMGLIGVIIASLINIFLSSTALDWLISIVGVGVFAGLTAYDTQRIKAMYDSADDHTSAGRKSVIAALSLYLNFINLFMMLLRLAGGRR</sequence>
<dbReference type="PANTHER" id="PTHR23291:SF50">
    <property type="entry name" value="PROTEIN LIFEGUARD 4"/>
    <property type="match status" value="1"/>
</dbReference>
<reference evidence="8" key="1">
    <citation type="submission" date="2016-08" db="EMBL/GenBank/DDBJ databases">
        <authorList>
            <person name="Varghese N."/>
            <person name="Submissions Spin"/>
        </authorList>
    </citation>
    <scope>NUCLEOTIDE SEQUENCE [LARGE SCALE GENOMIC DNA]</scope>
    <source>
        <strain evidence="8">ERR11</strain>
    </source>
</reference>
<evidence type="ECO:0000256" key="4">
    <source>
        <dbReference type="ARBA" id="ARBA00022989"/>
    </source>
</evidence>
<evidence type="ECO:0000256" key="6">
    <source>
        <dbReference type="RuleBase" id="RU004379"/>
    </source>
</evidence>
<name>A0A1C3XDN7_9BRAD</name>
<dbReference type="CDD" id="cd10432">
    <property type="entry name" value="BI-1-like_bacterial"/>
    <property type="match status" value="1"/>
</dbReference>
<dbReference type="Pfam" id="PF01027">
    <property type="entry name" value="Bax1-I"/>
    <property type="match status" value="1"/>
</dbReference>
<accession>A0A1C3XDN7</accession>
<feature type="transmembrane region" description="Helical" evidence="6">
    <location>
        <begin position="116"/>
        <end position="135"/>
    </location>
</feature>
<organism evidence="7 8">
    <name type="scientific">Bradyrhizobium shewense</name>
    <dbReference type="NCBI Taxonomy" id="1761772"/>
    <lineage>
        <taxon>Bacteria</taxon>
        <taxon>Pseudomonadati</taxon>
        <taxon>Pseudomonadota</taxon>
        <taxon>Alphaproteobacteria</taxon>
        <taxon>Hyphomicrobiales</taxon>
        <taxon>Nitrobacteraceae</taxon>
        <taxon>Bradyrhizobium</taxon>
    </lineage>
</organism>
<evidence type="ECO:0000313" key="7">
    <source>
        <dbReference type="EMBL" id="SCB50084.1"/>
    </source>
</evidence>
<keyword evidence="8" id="KW-1185">Reference proteome</keyword>
<dbReference type="Proteomes" id="UP000199184">
    <property type="component" value="Unassembled WGS sequence"/>
</dbReference>
<keyword evidence="5 6" id="KW-0472">Membrane</keyword>
<comment type="subcellular location">
    <subcellularLocation>
        <location evidence="1">Membrane</location>
        <topology evidence="1">Multi-pass membrane protein</topology>
    </subcellularLocation>
</comment>
<keyword evidence="3 6" id="KW-0812">Transmembrane</keyword>
<feature type="transmembrane region" description="Helical" evidence="6">
    <location>
        <begin position="147"/>
        <end position="166"/>
    </location>
</feature>
<feature type="transmembrane region" description="Helical" evidence="6">
    <location>
        <begin position="62"/>
        <end position="79"/>
    </location>
</feature>
<evidence type="ECO:0000256" key="1">
    <source>
        <dbReference type="ARBA" id="ARBA00004141"/>
    </source>
</evidence>
<evidence type="ECO:0000256" key="3">
    <source>
        <dbReference type="ARBA" id="ARBA00022692"/>
    </source>
</evidence>
<feature type="transmembrane region" description="Helical" evidence="6">
    <location>
        <begin position="31"/>
        <end position="50"/>
    </location>
</feature>